<dbReference type="InterPro" id="IPR023772">
    <property type="entry name" value="DNA-bd_HTH_TetR-type_CS"/>
</dbReference>
<dbReference type="Proteomes" id="UP000655868">
    <property type="component" value="Unassembled WGS sequence"/>
</dbReference>
<organism evidence="4 5">
    <name type="scientific">Antrihabitans stalagmiti</name>
    <dbReference type="NCBI Taxonomy" id="2799499"/>
    <lineage>
        <taxon>Bacteria</taxon>
        <taxon>Bacillati</taxon>
        <taxon>Actinomycetota</taxon>
        <taxon>Actinomycetes</taxon>
        <taxon>Mycobacteriales</taxon>
        <taxon>Nocardiaceae</taxon>
        <taxon>Antrihabitans</taxon>
    </lineage>
</organism>
<dbReference type="InterPro" id="IPR009057">
    <property type="entry name" value="Homeodomain-like_sf"/>
</dbReference>
<evidence type="ECO:0000313" key="4">
    <source>
        <dbReference type="EMBL" id="MBJ8338279.1"/>
    </source>
</evidence>
<dbReference type="PRINTS" id="PR00455">
    <property type="entry name" value="HTHTETR"/>
</dbReference>
<dbReference type="EMBL" id="JAEMNV010000002">
    <property type="protein sequence ID" value="MBJ8338279.1"/>
    <property type="molecule type" value="Genomic_DNA"/>
</dbReference>
<keyword evidence="1 2" id="KW-0238">DNA-binding</keyword>
<dbReference type="SUPFAM" id="SSF46689">
    <property type="entry name" value="Homeodomain-like"/>
    <property type="match status" value="1"/>
</dbReference>
<keyword evidence="5" id="KW-1185">Reference proteome</keyword>
<evidence type="ECO:0000259" key="3">
    <source>
        <dbReference type="PROSITE" id="PS50977"/>
    </source>
</evidence>
<protein>
    <submittedName>
        <fullName evidence="4">TetR/AcrR family transcriptional regulator</fullName>
    </submittedName>
</protein>
<dbReference type="Pfam" id="PF00440">
    <property type="entry name" value="TetR_N"/>
    <property type="match status" value="1"/>
</dbReference>
<reference evidence="4" key="1">
    <citation type="submission" date="2020-12" db="EMBL/GenBank/DDBJ databases">
        <title>Antrihabitans popcorni sp. nov. and Antrihabitans auranticaus sp. nov., isolated from a larva cave.</title>
        <authorList>
            <person name="Lee S.D."/>
            <person name="Kim I.S."/>
        </authorList>
    </citation>
    <scope>NUCLEOTIDE SEQUENCE</scope>
    <source>
        <strain evidence="4">YC3-6</strain>
    </source>
</reference>
<dbReference type="InterPro" id="IPR001647">
    <property type="entry name" value="HTH_TetR"/>
</dbReference>
<feature type="DNA-binding region" description="H-T-H motif" evidence="2">
    <location>
        <begin position="35"/>
        <end position="54"/>
    </location>
</feature>
<comment type="caution">
    <text evidence="4">The sequence shown here is derived from an EMBL/GenBank/DDBJ whole genome shotgun (WGS) entry which is preliminary data.</text>
</comment>
<dbReference type="InterPro" id="IPR050109">
    <property type="entry name" value="HTH-type_TetR-like_transc_reg"/>
</dbReference>
<dbReference type="GO" id="GO:0003700">
    <property type="term" value="F:DNA-binding transcription factor activity"/>
    <property type="evidence" value="ECO:0007669"/>
    <property type="project" value="TreeGrafter"/>
</dbReference>
<accession>A0A934U150</accession>
<dbReference type="PANTHER" id="PTHR30055:SF158">
    <property type="entry name" value="POSSIBLE TRANSCRIPTIONAL REGULATORY PROTEIN (PROBABLY TETR-FAMILY)"/>
    <property type="match status" value="1"/>
</dbReference>
<sequence>MSTAGTKGVPRAEREQQILDVATDEFGTSGYAGISINAVAAKAGISKPLIYGYFKTKDGLYIACVERAGATLVGAIEDVLVTNEPTLQLASETLRAVFEALAPRPNDWNVIFDRTVPKTGAAADAARKVVAQIGDQASRGVASFLTAGGLDDELDISALTEVWVSSVTALVNWWLRHPDQTAEQMADRSGRILAALAGRASL</sequence>
<proteinExistence type="predicted"/>
<evidence type="ECO:0000256" key="1">
    <source>
        <dbReference type="ARBA" id="ARBA00023125"/>
    </source>
</evidence>
<dbReference type="PROSITE" id="PS50977">
    <property type="entry name" value="HTH_TETR_2"/>
    <property type="match status" value="1"/>
</dbReference>
<evidence type="ECO:0000313" key="5">
    <source>
        <dbReference type="Proteomes" id="UP000655868"/>
    </source>
</evidence>
<dbReference type="GO" id="GO:0000976">
    <property type="term" value="F:transcription cis-regulatory region binding"/>
    <property type="evidence" value="ECO:0007669"/>
    <property type="project" value="TreeGrafter"/>
</dbReference>
<dbReference type="PANTHER" id="PTHR30055">
    <property type="entry name" value="HTH-TYPE TRANSCRIPTIONAL REGULATOR RUTR"/>
    <property type="match status" value="1"/>
</dbReference>
<dbReference type="Gene3D" id="1.10.357.10">
    <property type="entry name" value="Tetracycline Repressor, domain 2"/>
    <property type="match status" value="1"/>
</dbReference>
<dbReference type="AlphaFoldDB" id="A0A934U150"/>
<dbReference type="RefSeq" id="WP_199702993.1">
    <property type="nucleotide sequence ID" value="NZ_JAEMNV010000002.1"/>
</dbReference>
<feature type="domain" description="HTH tetR-type" evidence="3">
    <location>
        <begin position="12"/>
        <end position="72"/>
    </location>
</feature>
<dbReference type="PROSITE" id="PS01081">
    <property type="entry name" value="HTH_TETR_1"/>
    <property type="match status" value="1"/>
</dbReference>
<evidence type="ECO:0000256" key="2">
    <source>
        <dbReference type="PROSITE-ProRule" id="PRU00335"/>
    </source>
</evidence>
<name>A0A934U150_9NOCA</name>
<gene>
    <name evidence="4" type="ORF">JGU71_05230</name>
</gene>